<keyword evidence="2" id="KW-0472">Membrane</keyword>
<dbReference type="SUPFAM" id="SSF88713">
    <property type="entry name" value="Glycoside hydrolase/deacetylase"/>
    <property type="match status" value="3"/>
</dbReference>
<feature type="domain" description="NodB homology" evidence="3">
    <location>
        <begin position="608"/>
        <end position="807"/>
    </location>
</feature>
<dbReference type="PROSITE" id="PS51677">
    <property type="entry name" value="NODB"/>
    <property type="match status" value="3"/>
</dbReference>
<dbReference type="RefSeq" id="WP_153861378.1">
    <property type="nucleotide sequence ID" value="NZ_WJQR01000002.1"/>
</dbReference>
<gene>
    <name evidence="4" type="ORF">GIY11_02545</name>
</gene>
<dbReference type="Pfam" id="PF01522">
    <property type="entry name" value="Polysacc_deac_1"/>
    <property type="match status" value="3"/>
</dbReference>
<evidence type="ECO:0000259" key="3">
    <source>
        <dbReference type="PROSITE" id="PS51677"/>
    </source>
</evidence>
<evidence type="ECO:0000256" key="2">
    <source>
        <dbReference type="SAM" id="Phobius"/>
    </source>
</evidence>
<dbReference type="InterPro" id="IPR002509">
    <property type="entry name" value="NODB_dom"/>
</dbReference>
<organism evidence="4 5">
    <name type="scientific">Fundicoccus ignavus</name>
    <dbReference type="NCBI Taxonomy" id="2664442"/>
    <lineage>
        <taxon>Bacteria</taxon>
        <taxon>Bacillati</taxon>
        <taxon>Bacillota</taxon>
        <taxon>Bacilli</taxon>
        <taxon>Lactobacillales</taxon>
        <taxon>Aerococcaceae</taxon>
        <taxon>Fundicoccus</taxon>
    </lineage>
</organism>
<dbReference type="PANTHER" id="PTHR10587">
    <property type="entry name" value="GLYCOSYL TRANSFERASE-RELATED"/>
    <property type="match status" value="1"/>
</dbReference>
<feature type="transmembrane region" description="Helical" evidence="2">
    <location>
        <begin position="7"/>
        <end position="24"/>
    </location>
</feature>
<accession>A0A844BWV2</accession>
<dbReference type="Gene3D" id="3.20.20.370">
    <property type="entry name" value="Glycoside hydrolase/deacetylase"/>
    <property type="match status" value="3"/>
</dbReference>
<dbReference type="CDD" id="cd10917">
    <property type="entry name" value="CE4_NodB_like_6s_7s"/>
    <property type="match status" value="3"/>
</dbReference>
<dbReference type="AlphaFoldDB" id="A0A844BWV2"/>
<keyword evidence="2" id="KW-0812">Transmembrane</keyword>
<name>A0A844BWV2_9LACT</name>
<dbReference type="GO" id="GO:0005975">
    <property type="term" value="P:carbohydrate metabolic process"/>
    <property type="evidence" value="ECO:0007669"/>
    <property type="project" value="InterPro"/>
</dbReference>
<comment type="caution">
    <text evidence="4">The sequence shown here is derived from an EMBL/GenBank/DDBJ whole genome shotgun (WGS) entry which is preliminary data.</text>
</comment>
<evidence type="ECO:0000256" key="1">
    <source>
        <dbReference type="SAM" id="MobiDB-lite"/>
    </source>
</evidence>
<protein>
    <submittedName>
        <fullName evidence="4">Polysaccharide deacetylase family protein</fullName>
    </submittedName>
</protein>
<dbReference type="InterPro" id="IPR050248">
    <property type="entry name" value="Polysacc_deacetylase_ArnD"/>
</dbReference>
<proteinExistence type="predicted"/>
<evidence type="ECO:0000313" key="5">
    <source>
        <dbReference type="Proteomes" id="UP000469870"/>
    </source>
</evidence>
<feature type="domain" description="NodB homology" evidence="3">
    <location>
        <begin position="333"/>
        <end position="528"/>
    </location>
</feature>
<evidence type="ECO:0000313" key="4">
    <source>
        <dbReference type="EMBL" id="MRI80907.1"/>
    </source>
</evidence>
<feature type="region of interest" description="Disordered" evidence="1">
    <location>
        <begin position="241"/>
        <end position="260"/>
    </location>
</feature>
<dbReference type="Proteomes" id="UP000469870">
    <property type="component" value="Unassembled WGS sequence"/>
</dbReference>
<feature type="domain" description="NodB homology" evidence="3">
    <location>
        <begin position="72"/>
        <end position="292"/>
    </location>
</feature>
<dbReference type="InterPro" id="IPR011330">
    <property type="entry name" value="Glyco_hydro/deAcase_b/a-brl"/>
</dbReference>
<dbReference type="GO" id="GO:0016810">
    <property type="term" value="F:hydrolase activity, acting on carbon-nitrogen (but not peptide) bonds"/>
    <property type="evidence" value="ECO:0007669"/>
    <property type="project" value="InterPro"/>
</dbReference>
<dbReference type="EMBL" id="WJQR01000002">
    <property type="protein sequence ID" value="MRI80907.1"/>
    <property type="molecule type" value="Genomic_DNA"/>
</dbReference>
<reference evidence="4 5" key="1">
    <citation type="submission" date="2019-11" db="EMBL/GenBank/DDBJ databases">
        <title>Characterisation of Fundicoccus ignavus gen. nov. sp. nov., a novel genus of the family Aerococcaceae isolated from bulk tank milk.</title>
        <authorList>
            <person name="Siebert A."/>
            <person name="Huptas C."/>
            <person name="Wenning M."/>
            <person name="Scherer S."/>
            <person name="Doll E.V."/>
        </authorList>
    </citation>
    <scope>NUCLEOTIDE SEQUENCE [LARGE SCALE GENOMIC DNA]</scope>
    <source>
        <strain evidence="4 5">DSM 109653</strain>
    </source>
</reference>
<keyword evidence="2" id="KW-1133">Transmembrane helix</keyword>
<sequence>MNLKNTMIAIIIFFMIFLSAYFYSKSNIESQASSVRIQNKLYSWEETVEDSLKNYDSVQPASVISDINAFDKVVALTFDGMVDSETTKQILKLLEEYDSQATFFLPGIKSAEDPETVQMIASSGQEIGNYTLSAQRELDSLDRDSIINDFAKSSAVLKNITRETLTLLKVNDSDYTTEILKAASSIGVGSVVESSVFLNYQSFRSSEDAKDFVATIDNGSIITVKTDNYLNDSEYLIESSINEDRKPSQSTEDVEGQLTVTTEEKDIDKNKILLDVVEDLLNELKEKNYEIVNITDFTEVDVINSDVKDYLALRENNNGKAAEIVSNFYTTQAAISYTFSDITDQNKVLSVLDSLDRINAKATFFVTGIEIQEHKEIIQEIVDRGHQLANAGYGKNNANQSTLDFESVAYEIDMGERYLKHFLGEKYDDKVNKIYMPKYGNASDNVLEAASSLGYKHVYSYNRSLMRQEYQDYDYRNIIDDYFKNTYSLHRGDIVHFRIDYLKQEGAIEFLLEKVANDYVFTANYDIEPLDMLKNSPEIYQPKTRLQIAQNNDIVYSLNKSTTELNQLIMDNYIGNPNINTTETLHGFTEKEISQINTEGKINTNGEKVIFLTFDDWGSDLAINPILDVLNKYDAKASFYVRVGSQSVDLDDNFQNPNLLRAIALDGHDVENHSFKHITVDIESDEQVEIVQKDLLAAQYELERYLYDTGAMHNYFRPPTLAVSKLGLETIFNMGFEYIINGNLSTHDYEAESVDQLANDIMYGLGEGRTVEDGTIIVMHMSDEARYTAEALDIVIPYFIKQGYEFARLSDYLVDGYIND</sequence>